<evidence type="ECO:0000313" key="1">
    <source>
        <dbReference type="EMBL" id="KZX16343.1"/>
    </source>
</evidence>
<dbReference type="GO" id="GO:0003677">
    <property type="term" value="F:DNA binding"/>
    <property type="evidence" value="ECO:0007669"/>
    <property type="project" value="InterPro"/>
</dbReference>
<dbReference type="RefSeq" id="WP_067259398.1">
    <property type="nucleotide sequence ID" value="NZ_LWMW01000094.1"/>
</dbReference>
<accession>A0A166E6V6</accession>
<comment type="caution">
    <text evidence="1">The sequence shown here is derived from an EMBL/GenBank/DDBJ whole genome shotgun (WGS) entry which is preliminary data.</text>
</comment>
<dbReference type="STRING" id="47311.MBCUT_08950"/>
<dbReference type="InterPro" id="IPR011010">
    <property type="entry name" value="DNA_brk_join_enz"/>
</dbReference>
<organism evidence="1 2">
    <name type="scientific">Methanobrevibacter cuticularis</name>
    <dbReference type="NCBI Taxonomy" id="47311"/>
    <lineage>
        <taxon>Archaea</taxon>
        <taxon>Methanobacteriati</taxon>
        <taxon>Methanobacteriota</taxon>
        <taxon>Methanomada group</taxon>
        <taxon>Methanobacteria</taxon>
        <taxon>Methanobacteriales</taxon>
        <taxon>Methanobacteriaceae</taxon>
        <taxon>Methanobrevibacter</taxon>
    </lineage>
</organism>
<dbReference type="PATRIC" id="fig|47311.3.peg.988"/>
<dbReference type="SUPFAM" id="SSF56349">
    <property type="entry name" value="DNA breaking-rejoining enzymes"/>
    <property type="match status" value="1"/>
</dbReference>
<proteinExistence type="predicted"/>
<protein>
    <submittedName>
        <fullName evidence="1">Site-specific tyrosine recombinase XerC</fullName>
    </submittedName>
</protein>
<dbReference type="EMBL" id="LWMW01000094">
    <property type="protein sequence ID" value="KZX16343.1"/>
    <property type="molecule type" value="Genomic_DNA"/>
</dbReference>
<reference evidence="1 2" key="1">
    <citation type="submission" date="2016-04" db="EMBL/GenBank/DDBJ databases">
        <title>Genome sequence of Methanobrevibacter cuticularis DSM 11139.</title>
        <authorList>
            <person name="Poehlein A."/>
            <person name="Seedorf H."/>
            <person name="Daniel R."/>
        </authorList>
    </citation>
    <scope>NUCLEOTIDE SEQUENCE [LARGE SCALE GENOMIC DNA]</scope>
    <source>
        <strain evidence="1 2">DSM 11139</strain>
    </source>
</reference>
<evidence type="ECO:0000313" key="2">
    <source>
        <dbReference type="Proteomes" id="UP000077275"/>
    </source>
</evidence>
<dbReference type="Proteomes" id="UP000077275">
    <property type="component" value="Unassembled WGS sequence"/>
</dbReference>
<name>A0A166E6V6_9EURY</name>
<dbReference type="OrthoDB" id="78358at2157"/>
<sequence length="192" mass="22415">MKVYKIVFTHMFELTGKTPTELIEEAKDEEQPYIKNEKIIFKSLDDRKITSYLYNYYNFLNEKNLAVDTVGSYMSAVRAFYNEYDIQLPKPIKIDNPKLLIREGNIPNIDDVRKGVESTNNIRNKGIILFLATSGVRIGDLVNFKIQDFVEATKEYHNSNNIDELLQMKNTNNIIPIWYFISAKTRKKAIFV</sequence>
<keyword evidence="2" id="KW-1185">Reference proteome</keyword>
<dbReference type="AlphaFoldDB" id="A0A166E6V6"/>
<gene>
    <name evidence="1" type="ORF">MBCUT_08950</name>
</gene>